<dbReference type="InterPro" id="IPR014729">
    <property type="entry name" value="Rossmann-like_a/b/a_fold"/>
</dbReference>
<proteinExistence type="predicted"/>
<accession>A0A2K3Q3T5</accession>
<keyword evidence="2" id="KW-1185">Reference proteome</keyword>
<feature type="non-terminal residue" evidence="1">
    <location>
        <position position="1"/>
    </location>
</feature>
<dbReference type="SUPFAM" id="SSF52374">
    <property type="entry name" value="Nucleotidylyl transferase"/>
    <property type="match status" value="1"/>
</dbReference>
<organism evidence="1 2">
    <name type="scientific">Tolypocladium capitatum</name>
    <dbReference type="NCBI Taxonomy" id="45235"/>
    <lineage>
        <taxon>Eukaryota</taxon>
        <taxon>Fungi</taxon>
        <taxon>Dikarya</taxon>
        <taxon>Ascomycota</taxon>
        <taxon>Pezizomycotina</taxon>
        <taxon>Sordariomycetes</taxon>
        <taxon>Hypocreomycetidae</taxon>
        <taxon>Hypocreales</taxon>
        <taxon>Ophiocordycipitaceae</taxon>
        <taxon>Tolypocladium</taxon>
    </lineage>
</organism>
<comment type="caution">
    <text evidence="1">The sequence shown here is derived from an EMBL/GenBank/DDBJ whole genome shotgun (WGS) entry which is preliminary data.</text>
</comment>
<evidence type="ECO:0000313" key="2">
    <source>
        <dbReference type="Proteomes" id="UP000236621"/>
    </source>
</evidence>
<reference evidence="1 2" key="1">
    <citation type="submission" date="2017-08" db="EMBL/GenBank/DDBJ databases">
        <title>Harnessing the power of phylogenomics to disentangle the directionality and signatures of interkingdom host jumping in the parasitic fungal genus Tolypocladium.</title>
        <authorList>
            <person name="Quandt C.A."/>
            <person name="Patterson W."/>
            <person name="Spatafora J.W."/>
        </authorList>
    </citation>
    <scope>NUCLEOTIDE SEQUENCE [LARGE SCALE GENOMIC DNA]</scope>
    <source>
        <strain evidence="1 2">CBS 113982</strain>
    </source>
</reference>
<dbReference type="PANTHER" id="PTHR10695">
    <property type="entry name" value="DEPHOSPHO-COA KINASE-RELATED"/>
    <property type="match status" value="1"/>
</dbReference>
<dbReference type="Proteomes" id="UP000236621">
    <property type="component" value="Unassembled WGS sequence"/>
</dbReference>
<evidence type="ECO:0000313" key="1">
    <source>
        <dbReference type="EMBL" id="PNY22168.1"/>
    </source>
</evidence>
<gene>
    <name evidence="1" type="ORF">TCAP_07169</name>
</gene>
<sequence length="408" mass="42081">SPAAVLVVAVAAPILARAPGPRSKAVRWARAQALLADLYSIVASVCAERAIPSHLGGDEPGTVDARVVLVDRDARAGVSLSHPGEANCTPVLGLAAFAATVHPWRTVFHASGEPGYELLAAFLALAEGRQKLLQSQIVVVEGGLSLSNPAPALDASQARGRRGAETGGRDEAVEGYGTVCLGGTFDHLHPGHKLLLHAAVLLLRVPDADALESGGEPCVLIVGISGDELLVKKRYAEELQPWDARARSVVAFLATALNSPTTAVPVITSASNDAAAGASSNATELHAAFCNGAVLVRCVDIRDAFGPTTAEQSIDAIVVSGETRAGGRAINERREARGWRALAIYEIDVLDANGGDDSDDDAADGEATEGATAAVAAAAAAAAADRFAAKISSTEIRRQKAEARSRRR</sequence>
<dbReference type="GO" id="GO:0004140">
    <property type="term" value="F:dephospho-CoA kinase activity"/>
    <property type="evidence" value="ECO:0007669"/>
    <property type="project" value="TreeGrafter"/>
</dbReference>
<dbReference type="EMBL" id="NRSZ01001206">
    <property type="protein sequence ID" value="PNY22168.1"/>
    <property type="molecule type" value="Genomic_DNA"/>
</dbReference>
<name>A0A2K3Q3T5_9HYPO</name>
<protein>
    <recommendedName>
        <fullName evidence="3">Cytidyltransferase-like domain-containing protein</fullName>
    </recommendedName>
</protein>
<dbReference type="Gene3D" id="3.40.50.620">
    <property type="entry name" value="HUPs"/>
    <property type="match status" value="1"/>
</dbReference>
<dbReference type="PANTHER" id="PTHR10695:SF46">
    <property type="entry name" value="BIFUNCTIONAL COENZYME A SYNTHASE-RELATED"/>
    <property type="match status" value="1"/>
</dbReference>
<dbReference type="GO" id="GO:0015937">
    <property type="term" value="P:coenzyme A biosynthetic process"/>
    <property type="evidence" value="ECO:0007669"/>
    <property type="project" value="TreeGrafter"/>
</dbReference>
<dbReference type="AlphaFoldDB" id="A0A2K3Q3T5"/>
<evidence type="ECO:0008006" key="3">
    <source>
        <dbReference type="Google" id="ProtNLM"/>
    </source>
</evidence>
<dbReference type="STRING" id="45235.A0A2K3Q3T5"/>
<dbReference type="OrthoDB" id="330671at2759"/>